<dbReference type="Gene3D" id="1.25.40.10">
    <property type="entry name" value="Tetratricopeptide repeat domain"/>
    <property type="match status" value="1"/>
</dbReference>
<evidence type="ECO:0000313" key="3">
    <source>
        <dbReference type="EMBL" id="GAA4078024.1"/>
    </source>
</evidence>
<feature type="transmembrane region" description="Helical" evidence="2">
    <location>
        <begin position="30"/>
        <end position="53"/>
    </location>
</feature>
<keyword evidence="2" id="KW-0812">Transmembrane</keyword>
<accession>A0ABP7VZM1</accession>
<feature type="repeat" description="TPR" evidence="1">
    <location>
        <begin position="256"/>
        <end position="289"/>
    </location>
</feature>
<keyword evidence="2" id="KW-0472">Membrane</keyword>
<organism evidence="3 4">
    <name type="scientific">Actinomadura miaoliensis</name>
    <dbReference type="NCBI Taxonomy" id="430685"/>
    <lineage>
        <taxon>Bacteria</taxon>
        <taxon>Bacillati</taxon>
        <taxon>Actinomycetota</taxon>
        <taxon>Actinomycetes</taxon>
        <taxon>Streptosporangiales</taxon>
        <taxon>Thermomonosporaceae</taxon>
        <taxon>Actinomadura</taxon>
    </lineage>
</organism>
<sequence length="451" mass="50129">MESAGGETESRSEEPAQTERPSRWKRLWKVVVGVAAVFAPLYGLLTATVGFTVDFPAVASKLPWVDPPPLNGAVNIVVPEIALDTEKKTERDEKVARKLTDALFAGVQEELGKAGRIEVGHAKNRDVSVYRTEDARTERLRKDLASRGGHIAISGTLVPGTVDRLRVEVYLDRNRLDEAYQLGGLQKLSVEEFGDVSLNPAAQGHAQDLLVRKARLYTQLIVAVGWYGTGGTQGLVRSLRSTQALLPKFTEPAEKAFGWLLIGNTEARLKRQDEAVRAYRKALAVDPGSIRAKLGLAEIDYLRAGGSFSEGMCTPAVSRLATLRRLERKYLNVRADLDDDRHDLRPRVEFALARTRLCILLVRGRGSIGEIEDGFRAAAAALEQDSRKTWLRMLTADSYAMLGATSLLRLRDRDPDPVTAARYYEAAAKTTPDERRRTIYDRRRKQLTSRH</sequence>
<comment type="caution">
    <text evidence="3">The sequence shown here is derived from an EMBL/GenBank/DDBJ whole genome shotgun (WGS) entry which is preliminary data.</text>
</comment>
<dbReference type="RefSeq" id="WP_344949351.1">
    <property type="nucleotide sequence ID" value="NZ_BAAAZG010000025.1"/>
</dbReference>
<dbReference type="EMBL" id="BAAAZG010000025">
    <property type="protein sequence ID" value="GAA4078024.1"/>
    <property type="molecule type" value="Genomic_DNA"/>
</dbReference>
<evidence type="ECO:0000256" key="1">
    <source>
        <dbReference type="PROSITE-ProRule" id="PRU00339"/>
    </source>
</evidence>
<dbReference type="PROSITE" id="PS50005">
    <property type="entry name" value="TPR"/>
    <property type="match status" value="1"/>
</dbReference>
<dbReference type="InterPro" id="IPR011990">
    <property type="entry name" value="TPR-like_helical_dom_sf"/>
</dbReference>
<dbReference type="Pfam" id="PF13428">
    <property type="entry name" value="TPR_14"/>
    <property type="match status" value="1"/>
</dbReference>
<evidence type="ECO:0000313" key="4">
    <source>
        <dbReference type="Proteomes" id="UP001500683"/>
    </source>
</evidence>
<dbReference type="InterPro" id="IPR019734">
    <property type="entry name" value="TPR_rpt"/>
</dbReference>
<dbReference type="SUPFAM" id="SSF48452">
    <property type="entry name" value="TPR-like"/>
    <property type="match status" value="1"/>
</dbReference>
<protein>
    <recommendedName>
        <fullName evidence="5">Tetratricopeptide repeat protein</fullName>
    </recommendedName>
</protein>
<evidence type="ECO:0008006" key="5">
    <source>
        <dbReference type="Google" id="ProtNLM"/>
    </source>
</evidence>
<name>A0ABP7VZM1_9ACTN</name>
<dbReference type="SMART" id="SM00028">
    <property type="entry name" value="TPR"/>
    <property type="match status" value="1"/>
</dbReference>
<reference evidence="4" key="1">
    <citation type="journal article" date="2019" name="Int. J. Syst. Evol. Microbiol.">
        <title>The Global Catalogue of Microorganisms (GCM) 10K type strain sequencing project: providing services to taxonomists for standard genome sequencing and annotation.</title>
        <authorList>
            <consortium name="The Broad Institute Genomics Platform"/>
            <consortium name="The Broad Institute Genome Sequencing Center for Infectious Disease"/>
            <person name="Wu L."/>
            <person name="Ma J."/>
        </authorList>
    </citation>
    <scope>NUCLEOTIDE SEQUENCE [LARGE SCALE GENOMIC DNA]</scope>
    <source>
        <strain evidence="4">JCM 16702</strain>
    </source>
</reference>
<proteinExistence type="predicted"/>
<keyword evidence="4" id="KW-1185">Reference proteome</keyword>
<evidence type="ECO:0000256" key="2">
    <source>
        <dbReference type="SAM" id="Phobius"/>
    </source>
</evidence>
<keyword evidence="1" id="KW-0802">TPR repeat</keyword>
<dbReference type="Proteomes" id="UP001500683">
    <property type="component" value="Unassembled WGS sequence"/>
</dbReference>
<gene>
    <name evidence="3" type="ORF">GCM10022214_39900</name>
</gene>
<keyword evidence="2" id="KW-1133">Transmembrane helix</keyword>